<evidence type="ECO:0000313" key="1">
    <source>
        <dbReference type="EMBL" id="MCD9643070.1"/>
    </source>
</evidence>
<reference evidence="1 2" key="1">
    <citation type="journal article" date="2021" name="BMC Genomics">
        <title>Datura genome reveals duplications of psychoactive alkaloid biosynthetic genes and high mutation rate following tissue culture.</title>
        <authorList>
            <person name="Rajewski A."/>
            <person name="Carter-House D."/>
            <person name="Stajich J."/>
            <person name="Litt A."/>
        </authorList>
    </citation>
    <scope>NUCLEOTIDE SEQUENCE [LARGE SCALE GENOMIC DNA]</scope>
    <source>
        <strain evidence="1">AR-01</strain>
    </source>
</reference>
<gene>
    <name evidence="1" type="ORF">HAX54_030190</name>
</gene>
<accession>A0ABS8V7B2</accession>
<name>A0ABS8V7B2_DATST</name>
<keyword evidence="2" id="KW-1185">Reference proteome</keyword>
<sequence>MGKPRTTHTKGMGMPRRTYITFEWFENPTSYSAPVPPTAAQSNVVKGGPPVLSTTHVDQSYMERKRTTPYKSPRTIEMGVFVVEDGFTTYNHGLPSSRILHSGA</sequence>
<dbReference type="EMBL" id="JACEIK010003773">
    <property type="protein sequence ID" value="MCD9643070.1"/>
    <property type="molecule type" value="Genomic_DNA"/>
</dbReference>
<organism evidence="1 2">
    <name type="scientific">Datura stramonium</name>
    <name type="common">Jimsonweed</name>
    <name type="synonym">Common thornapple</name>
    <dbReference type="NCBI Taxonomy" id="4076"/>
    <lineage>
        <taxon>Eukaryota</taxon>
        <taxon>Viridiplantae</taxon>
        <taxon>Streptophyta</taxon>
        <taxon>Embryophyta</taxon>
        <taxon>Tracheophyta</taxon>
        <taxon>Spermatophyta</taxon>
        <taxon>Magnoliopsida</taxon>
        <taxon>eudicotyledons</taxon>
        <taxon>Gunneridae</taxon>
        <taxon>Pentapetalae</taxon>
        <taxon>asterids</taxon>
        <taxon>lamiids</taxon>
        <taxon>Solanales</taxon>
        <taxon>Solanaceae</taxon>
        <taxon>Solanoideae</taxon>
        <taxon>Datureae</taxon>
        <taxon>Datura</taxon>
    </lineage>
</organism>
<protein>
    <submittedName>
        <fullName evidence="1">Uncharacterized protein</fullName>
    </submittedName>
</protein>
<proteinExistence type="predicted"/>
<evidence type="ECO:0000313" key="2">
    <source>
        <dbReference type="Proteomes" id="UP000823775"/>
    </source>
</evidence>
<dbReference type="Proteomes" id="UP000823775">
    <property type="component" value="Unassembled WGS sequence"/>
</dbReference>
<comment type="caution">
    <text evidence="1">The sequence shown here is derived from an EMBL/GenBank/DDBJ whole genome shotgun (WGS) entry which is preliminary data.</text>
</comment>